<reference evidence="11" key="1">
    <citation type="submission" date="2021-12" db="EMBL/GenBank/DDBJ databases">
        <title>Alicyclobacillaceae gen. nov., sp. nov., isolated from chalcocite enrichment system.</title>
        <authorList>
            <person name="Jiang Z."/>
        </authorList>
    </citation>
    <scope>NUCLEOTIDE SEQUENCE</scope>
    <source>
        <strain evidence="11">MYW30-H2</strain>
    </source>
</reference>
<evidence type="ECO:0000256" key="6">
    <source>
        <dbReference type="ARBA" id="ARBA00023139"/>
    </source>
</evidence>
<dbReference type="Pfam" id="PF25198">
    <property type="entry name" value="Spore_GerAC_N"/>
    <property type="match status" value="1"/>
</dbReference>
<dbReference type="InterPro" id="IPR057336">
    <property type="entry name" value="GerAC_N"/>
</dbReference>
<dbReference type="InterPro" id="IPR046953">
    <property type="entry name" value="Spore_GerAC-like_C"/>
</dbReference>
<proteinExistence type="inferred from homology"/>
<gene>
    <name evidence="11" type="ORF">LSG31_12980</name>
</gene>
<sequence>MKRCVSYLLAGVLSFLVAGCWDRTEINDLAFVMATGIDALPNNKIKLCNQFALPTGAGQSQNGNGGKGGKAYFIEDSKGVDVWDSAGFLQEKLSRKIFTAHRRIIVIGETFAKRGIRPFLDEFIRHPQSRMSTYILVAKGTTAEDLLQTSYPFETVPMEAMREILRSKVGLVMDIKDVLGDVLSEQSLVMPAIEKVQRAGSNKQTFRLSGTAIFHHDKLVGYLDDRKTRGLIWLRQKAQRAVITVQIPKLHGTISADVIHASTKIKAKKEHGQIVMYYRANAEDDISENDTPLDLTKPKNIKYLEQFLSKDLEERIRTTLDDIQHRYKSDVAEFGPIVHRTYPQDWKKIKNNWNQDFSKMKVVVQTNVTIRRIGMSGQSLNIPEKKIKKNPPN</sequence>
<evidence type="ECO:0000259" key="9">
    <source>
        <dbReference type="Pfam" id="PF05504"/>
    </source>
</evidence>
<feature type="signal peptide" evidence="8">
    <location>
        <begin position="1"/>
        <end position="20"/>
    </location>
</feature>
<dbReference type="PANTHER" id="PTHR35789">
    <property type="entry name" value="SPORE GERMINATION PROTEIN B3"/>
    <property type="match status" value="1"/>
</dbReference>
<name>A0ABY4CER8_9BACL</name>
<dbReference type="InterPro" id="IPR008844">
    <property type="entry name" value="Spore_GerAC-like"/>
</dbReference>
<comment type="similarity">
    <text evidence="2">Belongs to the GerABKC lipoprotein family.</text>
</comment>
<keyword evidence="5" id="KW-0472">Membrane</keyword>
<dbReference type="Gene3D" id="6.20.190.10">
    <property type="entry name" value="Nutrient germinant receptor protein C, domain 1"/>
    <property type="match status" value="1"/>
</dbReference>
<dbReference type="Gene3D" id="3.30.300.210">
    <property type="entry name" value="Nutrient germinant receptor protein C, domain 3"/>
    <property type="match status" value="1"/>
</dbReference>
<dbReference type="RefSeq" id="WP_347435534.1">
    <property type="nucleotide sequence ID" value="NZ_CP089291.1"/>
</dbReference>
<evidence type="ECO:0000313" key="11">
    <source>
        <dbReference type="EMBL" id="UOF88854.1"/>
    </source>
</evidence>
<keyword evidence="3" id="KW-0309">Germination</keyword>
<dbReference type="Proteomes" id="UP000830167">
    <property type="component" value="Chromosome"/>
</dbReference>
<feature type="domain" description="Spore germination protein N-terminal" evidence="10">
    <location>
        <begin position="22"/>
        <end position="194"/>
    </location>
</feature>
<evidence type="ECO:0000256" key="2">
    <source>
        <dbReference type="ARBA" id="ARBA00007886"/>
    </source>
</evidence>
<dbReference type="InterPro" id="IPR038501">
    <property type="entry name" value="Spore_GerAC_C_sf"/>
</dbReference>
<dbReference type="EMBL" id="CP089291">
    <property type="protein sequence ID" value="UOF88854.1"/>
    <property type="molecule type" value="Genomic_DNA"/>
</dbReference>
<evidence type="ECO:0000256" key="7">
    <source>
        <dbReference type="ARBA" id="ARBA00023288"/>
    </source>
</evidence>
<dbReference type="PANTHER" id="PTHR35789:SF1">
    <property type="entry name" value="SPORE GERMINATION PROTEIN B3"/>
    <property type="match status" value="1"/>
</dbReference>
<evidence type="ECO:0000256" key="8">
    <source>
        <dbReference type="SAM" id="SignalP"/>
    </source>
</evidence>
<evidence type="ECO:0000256" key="3">
    <source>
        <dbReference type="ARBA" id="ARBA00022544"/>
    </source>
</evidence>
<keyword evidence="12" id="KW-1185">Reference proteome</keyword>
<accession>A0ABY4CER8</accession>
<comment type="subcellular location">
    <subcellularLocation>
        <location evidence="1">Membrane</location>
        <topology evidence="1">Lipid-anchor</topology>
    </subcellularLocation>
</comment>
<dbReference type="NCBIfam" id="TIGR02887">
    <property type="entry name" value="spore_ger_x_C"/>
    <property type="match status" value="1"/>
</dbReference>
<evidence type="ECO:0000256" key="5">
    <source>
        <dbReference type="ARBA" id="ARBA00023136"/>
    </source>
</evidence>
<evidence type="ECO:0000313" key="12">
    <source>
        <dbReference type="Proteomes" id="UP000830167"/>
    </source>
</evidence>
<dbReference type="PROSITE" id="PS51257">
    <property type="entry name" value="PROKAR_LIPOPROTEIN"/>
    <property type="match status" value="1"/>
</dbReference>
<evidence type="ECO:0000259" key="10">
    <source>
        <dbReference type="Pfam" id="PF25198"/>
    </source>
</evidence>
<feature type="domain" description="Spore germination GerAC-like C-terminal" evidence="9">
    <location>
        <begin position="209"/>
        <end position="374"/>
    </location>
</feature>
<keyword evidence="6" id="KW-0564">Palmitate</keyword>
<protein>
    <submittedName>
        <fullName evidence="11">Ger(X)C family spore germination protein</fullName>
    </submittedName>
</protein>
<dbReference type="Pfam" id="PF05504">
    <property type="entry name" value="Spore_GerAC"/>
    <property type="match status" value="1"/>
</dbReference>
<evidence type="ECO:0000256" key="1">
    <source>
        <dbReference type="ARBA" id="ARBA00004635"/>
    </source>
</evidence>
<feature type="chain" id="PRO_5045503750" evidence="8">
    <location>
        <begin position="21"/>
        <end position="393"/>
    </location>
</feature>
<organism evidence="11 12">
    <name type="scientific">Fodinisporobacter ferrooxydans</name>
    <dbReference type="NCBI Taxonomy" id="2901836"/>
    <lineage>
        <taxon>Bacteria</taxon>
        <taxon>Bacillati</taxon>
        <taxon>Bacillota</taxon>
        <taxon>Bacilli</taxon>
        <taxon>Bacillales</taxon>
        <taxon>Alicyclobacillaceae</taxon>
        <taxon>Fodinisporobacter</taxon>
    </lineage>
</organism>
<keyword evidence="7" id="KW-0449">Lipoprotein</keyword>
<evidence type="ECO:0000256" key="4">
    <source>
        <dbReference type="ARBA" id="ARBA00022729"/>
    </source>
</evidence>
<keyword evidence="4 8" id="KW-0732">Signal</keyword>